<dbReference type="RefSeq" id="WP_168622217.1">
    <property type="nucleotide sequence ID" value="NZ_JAAZQQ010000001.1"/>
</dbReference>
<name>A0A7X6GX10_9RHOB</name>
<reference evidence="2 3" key="1">
    <citation type="submission" date="2020-04" db="EMBL/GenBank/DDBJ databases">
        <authorList>
            <person name="Yoon J."/>
        </authorList>
    </citation>
    <scope>NUCLEOTIDE SEQUENCE [LARGE SCALE GENOMIC DNA]</scope>
    <source>
        <strain evidence="2 3">KMU-115</strain>
    </source>
</reference>
<evidence type="ECO:0000313" key="2">
    <source>
        <dbReference type="EMBL" id="NKX43878.1"/>
    </source>
</evidence>
<sequence>MSARRLAGAALLALIPAAAAAQDTPTLRDAVAAGEPPAYIGMRCAGFFAGGLAAFGDDLPEDLRTRTSNFVALLVVTTVATLEEGGLDRPTAEAQVTDGLVQWTGFYEAHMRATPNLDADPLYAADSADCISIVSG</sequence>
<gene>
    <name evidence="2" type="ORF">HCU73_04685</name>
</gene>
<keyword evidence="1" id="KW-0732">Signal</keyword>
<comment type="caution">
    <text evidence="2">The sequence shown here is derived from an EMBL/GenBank/DDBJ whole genome shotgun (WGS) entry which is preliminary data.</text>
</comment>
<keyword evidence="3" id="KW-1185">Reference proteome</keyword>
<evidence type="ECO:0000256" key="1">
    <source>
        <dbReference type="SAM" id="SignalP"/>
    </source>
</evidence>
<protein>
    <submittedName>
        <fullName evidence="2">Uncharacterized protein</fullName>
    </submittedName>
</protein>
<dbReference type="AlphaFoldDB" id="A0A7X6GX10"/>
<evidence type="ECO:0000313" key="3">
    <source>
        <dbReference type="Proteomes" id="UP000526408"/>
    </source>
</evidence>
<dbReference type="EMBL" id="JAAZQQ010000001">
    <property type="protein sequence ID" value="NKX43878.1"/>
    <property type="molecule type" value="Genomic_DNA"/>
</dbReference>
<feature type="signal peptide" evidence="1">
    <location>
        <begin position="1"/>
        <end position="21"/>
    </location>
</feature>
<organism evidence="2 3">
    <name type="scientific">Roseicyclus persicicus</name>
    <dbReference type="NCBI Taxonomy" id="2650661"/>
    <lineage>
        <taxon>Bacteria</taxon>
        <taxon>Pseudomonadati</taxon>
        <taxon>Pseudomonadota</taxon>
        <taxon>Alphaproteobacteria</taxon>
        <taxon>Rhodobacterales</taxon>
        <taxon>Roseobacteraceae</taxon>
        <taxon>Roseicyclus</taxon>
    </lineage>
</organism>
<feature type="chain" id="PRO_5030510857" evidence="1">
    <location>
        <begin position="22"/>
        <end position="136"/>
    </location>
</feature>
<accession>A0A7X6GX10</accession>
<proteinExistence type="predicted"/>
<dbReference type="Proteomes" id="UP000526408">
    <property type="component" value="Unassembled WGS sequence"/>
</dbReference>